<comment type="caution">
    <text evidence="2">The sequence shown here is derived from an EMBL/GenBank/DDBJ whole genome shotgun (WGS) entry which is preliminary data.</text>
</comment>
<accession>A0A2Z6Q7R2</accession>
<protein>
    <submittedName>
        <fullName evidence="2">Uncharacterized protein</fullName>
    </submittedName>
</protein>
<feature type="compositionally biased region" description="Basic and acidic residues" evidence="1">
    <location>
        <begin position="106"/>
        <end position="119"/>
    </location>
</feature>
<feature type="region of interest" description="Disordered" evidence="1">
    <location>
        <begin position="80"/>
        <end position="150"/>
    </location>
</feature>
<sequence>MIKEWDHIIKKEEMDGIIKEIVTKYRAAFVKLVVINRKQKMIAFFKNEDTLLKVIGKSVTKDFLDQWTMRIQDDRFTTNVVKKDKKEKSRKKNKKETIQNGKRKEKSKDTTENEKRDTQSNDEVMDCSSSDKEVSSLMQQTRSSKTNDFDYKLANEVQTSFASRLKSVNAEKGPLK</sequence>
<evidence type="ECO:0000256" key="1">
    <source>
        <dbReference type="SAM" id="MobiDB-lite"/>
    </source>
</evidence>
<evidence type="ECO:0000313" key="2">
    <source>
        <dbReference type="EMBL" id="GBB84412.1"/>
    </source>
</evidence>
<proteinExistence type="predicted"/>
<gene>
    <name evidence="2" type="ORF">RclHR1_01100004</name>
</gene>
<dbReference type="EMBL" id="BEXD01000114">
    <property type="protein sequence ID" value="GBB84412.1"/>
    <property type="molecule type" value="Genomic_DNA"/>
</dbReference>
<organism evidence="2 3">
    <name type="scientific">Rhizophagus clarus</name>
    <dbReference type="NCBI Taxonomy" id="94130"/>
    <lineage>
        <taxon>Eukaryota</taxon>
        <taxon>Fungi</taxon>
        <taxon>Fungi incertae sedis</taxon>
        <taxon>Mucoromycota</taxon>
        <taxon>Glomeromycotina</taxon>
        <taxon>Glomeromycetes</taxon>
        <taxon>Glomerales</taxon>
        <taxon>Glomeraceae</taxon>
        <taxon>Rhizophagus</taxon>
    </lineage>
</organism>
<reference evidence="2 3" key="1">
    <citation type="submission" date="2017-11" db="EMBL/GenBank/DDBJ databases">
        <title>The genome of Rhizophagus clarus HR1 reveals common genetic basis of auxotrophy among arbuscular mycorrhizal fungi.</title>
        <authorList>
            <person name="Kobayashi Y."/>
        </authorList>
    </citation>
    <scope>NUCLEOTIDE SEQUENCE [LARGE SCALE GENOMIC DNA]</scope>
    <source>
        <strain evidence="2 3">HR1</strain>
    </source>
</reference>
<dbReference type="AlphaFoldDB" id="A0A2Z6Q7R2"/>
<dbReference type="Proteomes" id="UP000247702">
    <property type="component" value="Unassembled WGS sequence"/>
</dbReference>
<keyword evidence="3" id="KW-1185">Reference proteome</keyword>
<name>A0A2Z6Q7R2_9GLOM</name>
<evidence type="ECO:0000313" key="3">
    <source>
        <dbReference type="Proteomes" id="UP000247702"/>
    </source>
</evidence>